<dbReference type="EMBL" id="KZ107883">
    <property type="protein sequence ID" value="OSS43254.1"/>
    <property type="molecule type" value="Genomic_DNA"/>
</dbReference>
<name>A0A1Y2LH22_EPING</name>
<reference evidence="1 2" key="1">
    <citation type="journal article" date="2017" name="Genome Announc.">
        <title>Genome sequence of the saprophytic ascomycete Epicoccum nigrum ICMP 19927 strain isolated from New Zealand.</title>
        <authorList>
            <person name="Fokin M."/>
            <person name="Fleetwood D."/>
            <person name="Weir B.S."/>
            <person name="Villas-Boas S.G."/>
        </authorList>
    </citation>
    <scope>NUCLEOTIDE SEQUENCE [LARGE SCALE GENOMIC DNA]</scope>
    <source>
        <strain evidence="1 2">ICMP 19927</strain>
    </source>
</reference>
<gene>
    <name evidence="1" type="ORF">B5807_12091</name>
</gene>
<dbReference type="STRING" id="105696.A0A1Y2LH22"/>
<accession>A0A1Y2LH22</accession>
<protein>
    <submittedName>
        <fullName evidence="1">Uncharacterized protein</fullName>
    </submittedName>
</protein>
<keyword evidence="2" id="KW-1185">Reference proteome</keyword>
<dbReference type="AlphaFoldDB" id="A0A1Y2LH22"/>
<evidence type="ECO:0000313" key="2">
    <source>
        <dbReference type="Proteomes" id="UP000193240"/>
    </source>
</evidence>
<sequence length="476" mass="54487">MADDTYAMSLVQILDDESRQRDVQVEDPTLKELVRILTKDYLEVVKEQVLLERNPAFTEDGFENVSGDDSEAEENYQPRIVGTNIKPGRIRCDKCNRTMDCIRVRTDIVFYRCDLCAPRNTFDICEECFAKRCWCDESDHYLRKMAFREDRLVTLDTVSWFSQDVRPGVDILVERKQRQSLVPIFRYSARRTKTLHNSPPIFHPTLLTIIYPTDGENFLFGDIQGNCYFDFSIPLTLKEEEQQHVSAVSIDMQLSVCNRFLSVARIVAHNPTPPHGPILLSLQVMTLDLQDLLRKGASRLPQLLPSQQVLALGKWPLTAVSRLPYTMIWTDMHLYVTLSARVLKVFKIARHVHVEKGMSDAASSCLHRTGGFQTLEKMVILPASARTRSVHFWPPRDYGDKKAHAKLVLGSLSGTSPEPPIVVYLKQEDIGDWVDVEDPTVCSKEEAPRIRVDPNLEGFDEEDDCDLIVPLMDFQR</sequence>
<dbReference type="Proteomes" id="UP000193240">
    <property type="component" value="Unassembled WGS sequence"/>
</dbReference>
<dbReference type="InParanoid" id="A0A1Y2LH22"/>
<organism evidence="1 2">
    <name type="scientific">Epicoccum nigrum</name>
    <name type="common">Soil fungus</name>
    <name type="synonym">Epicoccum purpurascens</name>
    <dbReference type="NCBI Taxonomy" id="105696"/>
    <lineage>
        <taxon>Eukaryota</taxon>
        <taxon>Fungi</taxon>
        <taxon>Dikarya</taxon>
        <taxon>Ascomycota</taxon>
        <taxon>Pezizomycotina</taxon>
        <taxon>Dothideomycetes</taxon>
        <taxon>Pleosporomycetidae</taxon>
        <taxon>Pleosporales</taxon>
        <taxon>Pleosporineae</taxon>
        <taxon>Didymellaceae</taxon>
        <taxon>Epicoccum</taxon>
    </lineage>
</organism>
<evidence type="ECO:0000313" key="1">
    <source>
        <dbReference type="EMBL" id="OSS43254.1"/>
    </source>
</evidence>
<proteinExistence type="predicted"/>